<organism evidence="2 3">
    <name type="scientific">Putridiphycobacter roseus</name>
    <dbReference type="NCBI Taxonomy" id="2219161"/>
    <lineage>
        <taxon>Bacteria</taxon>
        <taxon>Pseudomonadati</taxon>
        <taxon>Bacteroidota</taxon>
        <taxon>Flavobacteriia</taxon>
        <taxon>Flavobacteriales</taxon>
        <taxon>Crocinitomicaceae</taxon>
        <taxon>Putridiphycobacter</taxon>
    </lineage>
</organism>
<keyword evidence="3" id="KW-1185">Reference proteome</keyword>
<evidence type="ECO:0000313" key="3">
    <source>
        <dbReference type="Proteomes" id="UP000249248"/>
    </source>
</evidence>
<evidence type="ECO:0000313" key="2">
    <source>
        <dbReference type="EMBL" id="PZE17351.1"/>
    </source>
</evidence>
<dbReference type="Proteomes" id="UP000249248">
    <property type="component" value="Unassembled WGS sequence"/>
</dbReference>
<reference evidence="2 3" key="1">
    <citation type="submission" date="2018-06" db="EMBL/GenBank/DDBJ databases">
        <title>The draft genome sequence of Crocinitomix sp. SM1701.</title>
        <authorList>
            <person name="Zhang X."/>
        </authorList>
    </citation>
    <scope>NUCLEOTIDE SEQUENCE [LARGE SCALE GENOMIC DNA]</scope>
    <source>
        <strain evidence="2 3">SM1701</strain>
    </source>
</reference>
<name>A0A2W1N2X5_9FLAO</name>
<dbReference type="PANTHER" id="PTHR42828">
    <property type="entry name" value="DHBP SYNTHASE RIBB-LIKE ALPHA/BETA DOMAIN-CONTAINING PROTEIN"/>
    <property type="match status" value="1"/>
</dbReference>
<proteinExistence type="predicted"/>
<dbReference type="AlphaFoldDB" id="A0A2W1N2X5"/>
<accession>A0A2W1N2X5</accession>
<dbReference type="OrthoDB" id="9814580at2"/>
<dbReference type="InterPro" id="IPR006070">
    <property type="entry name" value="Sua5-like_dom"/>
</dbReference>
<dbReference type="PROSITE" id="PS51163">
    <property type="entry name" value="YRDC"/>
    <property type="match status" value="1"/>
</dbReference>
<evidence type="ECO:0000259" key="1">
    <source>
        <dbReference type="PROSITE" id="PS51163"/>
    </source>
</evidence>
<dbReference type="GO" id="GO:0003725">
    <property type="term" value="F:double-stranded RNA binding"/>
    <property type="evidence" value="ECO:0007669"/>
    <property type="project" value="InterPro"/>
</dbReference>
<sequence>MIFIVHPDNPDARKISLIVDILKKGGIIIYPTDTVYAIGCSLNFKRSIEKLAQLKGLKTKKTNFSVIFHDLSELTNYTKPIDRSTFKLLNKNLPGPFTFILNASNQVPKLFDTNKKTIGIRIPDNNIVLAIVEALGTPLVTTSLHDEDEIIEYTTDPYLIEEKWANKVDGIVDGGYGKNEPSTVVDLSAGYPEILRQGIGELME</sequence>
<comment type="caution">
    <text evidence="2">The sequence shown here is derived from an EMBL/GenBank/DDBJ whole genome shotgun (WGS) entry which is preliminary data.</text>
</comment>
<dbReference type="InterPro" id="IPR017945">
    <property type="entry name" value="DHBP_synth_RibB-like_a/b_dom"/>
</dbReference>
<dbReference type="InterPro" id="IPR052532">
    <property type="entry name" value="SUA5_domain"/>
</dbReference>
<dbReference type="EMBL" id="QKSB01000004">
    <property type="protein sequence ID" value="PZE17351.1"/>
    <property type="molecule type" value="Genomic_DNA"/>
</dbReference>
<dbReference type="SUPFAM" id="SSF55821">
    <property type="entry name" value="YrdC/RibB"/>
    <property type="match status" value="1"/>
</dbReference>
<protein>
    <submittedName>
        <fullName evidence="2">Threonylcarbamoyl-AMP synthase</fullName>
    </submittedName>
</protein>
<dbReference type="Gene3D" id="3.90.870.10">
    <property type="entry name" value="DHBP synthase"/>
    <property type="match status" value="1"/>
</dbReference>
<feature type="domain" description="YrdC-like" evidence="1">
    <location>
        <begin position="12"/>
        <end position="200"/>
    </location>
</feature>
<dbReference type="PANTHER" id="PTHR42828:SF3">
    <property type="entry name" value="THREONYLCARBAMOYL-AMP SYNTHASE"/>
    <property type="match status" value="1"/>
</dbReference>
<dbReference type="RefSeq" id="WP_111062876.1">
    <property type="nucleotide sequence ID" value="NZ_JBHUCU010000016.1"/>
</dbReference>
<gene>
    <name evidence="2" type="ORF">DNU06_08760</name>
</gene>
<dbReference type="NCBIfam" id="TIGR00057">
    <property type="entry name" value="L-threonylcarbamoyladenylate synthase"/>
    <property type="match status" value="1"/>
</dbReference>
<dbReference type="Pfam" id="PF01300">
    <property type="entry name" value="Sua5_yciO_yrdC"/>
    <property type="match status" value="1"/>
</dbReference>